<dbReference type="InterPro" id="IPR051122">
    <property type="entry name" value="SDR_DHRS6-like"/>
</dbReference>
<evidence type="ECO:0000256" key="2">
    <source>
        <dbReference type="ARBA" id="ARBA00023002"/>
    </source>
</evidence>
<dbReference type="InterPro" id="IPR036291">
    <property type="entry name" value="NAD(P)-bd_dom_sf"/>
</dbReference>
<organism evidence="3 4">
    <name type="scientific">Actinacidiphila paucisporea</name>
    <dbReference type="NCBI Taxonomy" id="310782"/>
    <lineage>
        <taxon>Bacteria</taxon>
        <taxon>Bacillati</taxon>
        <taxon>Actinomycetota</taxon>
        <taxon>Actinomycetes</taxon>
        <taxon>Kitasatosporales</taxon>
        <taxon>Streptomycetaceae</taxon>
        <taxon>Actinacidiphila</taxon>
    </lineage>
</organism>
<dbReference type="SUPFAM" id="SSF51735">
    <property type="entry name" value="NAD(P)-binding Rossmann-fold domains"/>
    <property type="match status" value="1"/>
</dbReference>
<dbReference type="CDD" id="cd05233">
    <property type="entry name" value="SDR_c"/>
    <property type="match status" value="1"/>
</dbReference>
<evidence type="ECO:0000256" key="1">
    <source>
        <dbReference type="ARBA" id="ARBA00006484"/>
    </source>
</evidence>
<comment type="similarity">
    <text evidence="1">Belongs to the short-chain dehydrogenases/reductases (SDR) family.</text>
</comment>
<dbReference type="PRINTS" id="PR00081">
    <property type="entry name" value="GDHRDH"/>
</dbReference>
<dbReference type="GO" id="GO:0016491">
    <property type="term" value="F:oxidoreductase activity"/>
    <property type="evidence" value="ECO:0007669"/>
    <property type="project" value="UniProtKB-KW"/>
</dbReference>
<dbReference type="STRING" id="310782.SAMN05216499_13019"/>
<keyword evidence="4" id="KW-1185">Reference proteome</keyword>
<sequence length="233" mass="24742">MSERTHIVVVGGTSGIGRDIAQSFAARGCDVVITGRTSSRAKSIAEEIGGRIRGLGFDLTDPEEIAEGLADVDGVDHLVLAAVERDHNTVRDYRPANAMRLLNMKLVGYTTVVHTLAPRMTAGSSTVLLGGLAMERPYPGSTTVTTANGGISALVRTLAVELAPIRFNALHPSLVGDTPIWDDKPGIRDAVRQRTPTKRLVTLQDCTHAVTFLLENPSVNGVNLAIDGGELLI</sequence>
<evidence type="ECO:0000313" key="3">
    <source>
        <dbReference type="EMBL" id="SHN26451.1"/>
    </source>
</evidence>
<dbReference type="PANTHER" id="PTHR43477">
    <property type="entry name" value="DIHYDROANTICAPSIN 7-DEHYDROGENASE"/>
    <property type="match status" value="1"/>
</dbReference>
<protein>
    <submittedName>
        <fullName evidence="3">NAD(P)-dependent dehydrogenase, short-chain alcohol dehydrogenase family</fullName>
    </submittedName>
</protein>
<accession>A0A1M7Q7F4</accession>
<dbReference type="Proteomes" id="UP000184111">
    <property type="component" value="Unassembled WGS sequence"/>
</dbReference>
<proteinExistence type="inferred from homology"/>
<dbReference type="InterPro" id="IPR002347">
    <property type="entry name" value="SDR_fam"/>
</dbReference>
<evidence type="ECO:0000313" key="4">
    <source>
        <dbReference type="Proteomes" id="UP000184111"/>
    </source>
</evidence>
<gene>
    <name evidence="3" type="ORF">SAMN05216499_13019</name>
</gene>
<dbReference type="Pfam" id="PF13561">
    <property type="entry name" value="adh_short_C2"/>
    <property type="match status" value="1"/>
</dbReference>
<reference evidence="3 4" key="1">
    <citation type="submission" date="2016-11" db="EMBL/GenBank/DDBJ databases">
        <authorList>
            <person name="Jaros S."/>
            <person name="Januszkiewicz K."/>
            <person name="Wedrychowicz H."/>
        </authorList>
    </citation>
    <scope>NUCLEOTIDE SEQUENCE [LARGE SCALE GENOMIC DNA]</scope>
    <source>
        <strain evidence="3 4">CGMCC 4.2025</strain>
    </source>
</reference>
<dbReference type="EMBL" id="FRBI01000030">
    <property type="protein sequence ID" value="SHN26451.1"/>
    <property type="molecule type" value="Genomic_DNA"/>
</dbReference>
<dbReference type="RefSeq" id="WP_073502272.1">
    <property type="nucleotide sequence ID" value="NZ_FRBI01000030.1"/>
</dbReference>
<keyword evidence="2" id="KW-0560">Oxidoreductase</keyword>
<name>A0A1M7Q7F4_9ACTN</name>
<dbReference type="Gene3D" id="3.40.50.720">
    <property type="entry name" value="NAD(P)-binding Rossmann-like Domain"/>
    <property type="match status" value="1"/>
</dbReference>
<dbReference type="PANTHER" id="PTHR43477:SF1">
    <property type="entry name" value="DIHYDROANTICAPSIN 7-DEHYDROGENASE"/>
    <property type="match status" value="1"/>
</dbReference>
<dbReference type="OrthoDB" id="9806974at2"/>
<dbReference type="AlphaFoldDB" id="A0A1M7Q7F4"/>